<dbReference type="GO" id="GO:0007018">
    <property type="term" value="P:microtubule-based movement"/>
    <property type="evidence" value="ECO:0007669"/>
    <property type="project" value="InterPro"/>
</dbReference>
<dbReference type="SUPFAM" id="SSF52540">
    <property type="entry name" value="P-loop containing nucleoside triphosphate hydrolases"/>
    <property type="match status" value="1"/>
</dbReference>
<feature type="binding site" evidence="5">
    <location>
        <begin position="42"/>
        <end position="49"/>
    </location>
    <ligand>
        <name>ATP</name>
        <dbReference type="ChEBI" id="CHEBI:30616"/>
    </ligand>
</feature>
<evidence type="ECO:0000256" key="5">
    <source>
        <dbReference type="PROSITE-ProRule" id="PRU00283"/>
    </source>
</evidence>
<evidence type="ECO:0000256" key="6">
    <source>
        <dbReference type="SAM" id="MobiDB-lite"/>
    </source>
</evidence>
<sequence>MQARFDHIFGESDPQERVYSLIGSEVEKTLFSGYNASIFAYGQTGSGKTYTMTGEGSIQHLDAMPSSSACIATTLTDNINTTSVTSSSGSSNTHPTPNTALMKRGGRLNSNDIGLIPRLIHGIFTRLKGDANISNTEVKMSLVQIYQ</sequence>
<dbReference type="EMBL" id="GDHC01020133">
    <property type="protein sequence ID" value="JAP98495.1"/>
    <property type="molecule type" value="Transcribed_RNA"/>
</dbReference>
<protein>
    <submittedName>
        <fullName evidence="8">Kinesin-like protein KIP1</fullName>
    </submittedName>
</protein>
<dbReference type="GO" id="GO:0003777">
    <property type="term" value="F:microtubule motor activity"/>
    <property type="evidence" value="ECO:0007669"/>
    <property type="project" value="InterPro"/>
</dbReference>
<dbReference type="GO" id="GO:0005871">
    <property type="term" value="C:kinesin complex"/>
    <property type="evidence" value="ECO:0007669"/>
    <property type="project" value="TreeGrafter"/>
</dbReference>
<reference evidence="9" key="3">
    <citation type="journal article" date="2016" name="Gigascience">
        <title>De novo construction of an expanded transcriptome assembly for the western tarnished plant bug, Lygus hesperus.</title>
        <authorList>
            <person name="Tassone E.E."/>
            <person name="Geib S.M."/>
            <person name="Hall B."/>
            <person name="Fabrick J.A."/>
            <person name="Brent C.S."/>
            <person name="Hull J.J."/>
        </authorList>
    </citation>
    <scope>NUCLEOTIDE SEQUENCE</scope>
</reference>
<dbReference type="GO" id="GO:0005524">
    <property type="term" value="F:ATP binding"/>
    <property type="evidence" value="ECO:0007669"/>
    <property type="project" value="UniProtKB-UniRule"/>
</dbReference>
<keyword evidence="5" id="KW-0505">Motor protein</keyword>
<dbReference type="InterPro" id="IPR001752">
    <property type="entry name" value="Kinesin_motor_dom"/>
</dbReference>
<evidence type="ECO:0000313" key="8">
    <source>
        <dbReference type="EMBL" id="JAG26192.1"/>
    </source>
</evidence>
<evidence type="ECO:0000256" key="3">
    <source>
        <dbReference type="ARBA" id="ARBA00022840"/>
    </source>
</evidence>
<reference evidence="8" key="1">
    <citation type="journal article" date="2014" name="PLoS ONE">
        <title>Transcriptome-Based Identification of ABC Transporters in the Western Tarnished Plant Bug Lygus hesperus.</title>
        <authorList>
            <person name="Hull J.J."/>
            <person name="Chaney K."/>
            <person name="Geib S.M."/>
            <person name="Fabrick J.A."/>
            <person name="Brent C.S."/>
            <person name="Walsh D."/>
            <person name="Lavine L.C."/>
        </authorList>
    </citation>
    <scope>NUCLEOTIDE SEQUENCE</scope>
</reference>
<dbReference type="InterPro" id="IPR027640">
    <property type="entry name" value="Kinesin-like_fam"/>
</dbReference>
<dbReference type="EMBL" id="GBHO01017412">
    <property type="protein sequence ID" value="JAG26192.1"/>
    <property type="molecule type" value="Transcribed_RNA"/>
</dbReference>
<dbReference type="GO" id="GO:0008017">
    <property type="term" value="F:microtubule binding"/>
    <property type="evidence" value="ECO:0007669"/>
    <property type="project" value="InterPro"/>
</dbReference>
<feature type="domain" description="Kinesin motor" evidence="7">
    <location>
        <begin position="1"/>
        <end position="147"/>
    </location>
</feature>
<evidence type="ECO:0000256" key="1">
    <source>
        <dbReference type="ARBA" id="ARBA00004245"/>
    </source>
</evidence>
<dbReference type="PANTHER" id="PTHR24115">
    <property type="entry name" value="KINESIN-RELATED"/>
    <property type="match status" value="1"/>
</dbReference>
<keyword evidence="3 5" id="KW-0067">ATP-binding</keyword>
<evidence type="ECO:0000313" key="9">
    <source>
        <dbReference type="EMBL" id="JAP98495.1"/>
    </source>
</evidence>
<accession>A0A0A9XZG3</accession>
<dbReference type="GO" id="GO:0005874">
    <property type="term" value="C:microtubule"/>
    <property type="evidence" value="ECO:0007669"/>
    <property type="project" value="TreeGrafter"/>
</dbReference>
<dbReference type="PROSITE" id="PS50067">
    <property type="entry name" value="KINESIN_MOTOR_2"/>
    <property type="match status" value="1"/>
</dbReference>
<name>A0A0A9XZG3_LYGHE</name>
<reference evidence="8" key="2">
    <citation type="submission" date="2014-07" db="EMBL/GenBank/DDBJ databases">
        <authorList>
            <person name="Hull J."/>
        </authorList>
    </citation>
    <scope>NUCLEOTIDE SEQUENCE</scope>
</reference>
<dbReference type="GO" id="GO:0016887">
    <property type="term" value="F:ATP hydrolysis activity"/>
    <property type="evidence" value="ECO:0007669"/>
    <property type="project" value="TreeGrafter"/>
</dbReference>
<dbReference type="InterPro" id="IPR036961">
    <property type="entry name" value="Kinesin_motor_dom_sf"/>
</dbReference>
<keyword evidence="4" id="KW-0206">Cytoskeleton</keyword>
<dbReference type="PRINTS" id="PR00380">
    <property type="entry name" value="KINESINHEAVY"/>
</dbReference>
<evidence type="ECO:0000256" key="4">
    <source>
        <dbReference type="ARBA" id="ARBA00023212"/>
    </source>
</evidence>
<comment type="similarity">
    <text evidence="5">Belongs to the TRAFAC class myosin-kinesin ATPase superfamily. Kinesin family.</text>
</comment>
<dbReference type="Gene3D" id="3.40.850.10">
    <property type="entry name" value="Kinesin motor domain"/>
    <property type="match status" value="1"/>
</dbReference>
<evidence type="ECO:0000259" key="7">
    <source>
        <dbReference type="PROSITE" id="PS50067"/>
    </source>
</evidence>
<feature type="compositionally biased region" description="Low complexity" evidence="6">
    <location>
        <begin position="83"/>
        <end position="99"/>
    </location>
</feature>
<dbReference type="Pfam" id="PF00225">
    <property type="entry name" value="Kinesin"/>
    <property type="match status" value="1"/>
</dbReference>
<comment type="subcellular location">
    <subcellularLocation>
        <location evidence="1">Cytoplasm</location>
        <location evidence="1">Cytoskeleton</location>
    </subcellularLocation>
</comment>
<feature type="region of interest" description="Disordered" evidence="6">
    <location>
        <begin position="83"/>
        <end position="105"/>
    </location>
</feature>
<evidence type="ECO:0000256" key="2">
    <source>
        <dbReference type="ARBA" id="ARBA00022741"/>
    </source>
</evidence>
<dbReference type="PANTHER" id="PTHR24115:SF287">
    <property type="entry name" value="PUTATIVE-RELATED"/>
    <property type="match status" value="1"/>
</dbReference>
<dbReference type="InterPro" id="IPR027417">
    <property type="entry name" value="P-loop_NTPase"/>
</dbReference>
<keyword evidence="2 5" id="KW-0547">Nucleotide-binding</keyword>
<proteinExistence type="inferred from homology"/>
<keyword evidence="4" id="KW-0963">Cytoplasm</keyword>
<dbReference type="AlphaFoldDB" id="A0A0A9XZG3"/>
<organism evidence="8">
    <name type="scientific">Lygus hesperus</name>
    <name type="common">Western plant bug</name>
    <dbReference type="NCBI Taxonomy" id="30085"/>
    <lineage>
        <taxon>Eukaryota</taxon>
        <taxon>Metazoa</taxon>
        <taxon>Ecdysozoa</taxon>
        <taxon>Arthropoda</taxon>
        <taxon>Hexapoda</taxon>
        <taxon>Insecta</taxon>
        <taxon>Pterygota</taxon>
        <taxon>Neoptera</taxon>
        <taxon>Paraneoptera</taxon>
        <taxon>Hemiptera</taxon>
        <taxon>Heteroptera</taxon>
        <taxon>Panheteroptera</taxon>
        <taxon>Cimicomorpha</taxon>
        <taxon>Miridae</taxon>
        <taxon>Mirini</taxon>
        <taxon>Lygus</taxon>
    </lineage>
</organism>
<gene>
    <name evidence="8" type="primary">KIP1</name>
    <name evidence="8" type="ORF">CM83_21853</name>
    <name evidence="9" type="ORF">g.11185</name>
</gene>